<feature type="transmembrane region" description="Helical" evidence="1">
    <location>
        <begin position="156"/>
        <end position="181"/>
    </location>
</feature>
<evidence type="ECO:0000256" key="1">
    <source>
        <dbReference type="HAMAP-Rule" id="MF_02077"/>
    </source>
</evidence>
<dbReference type="GO" id="GO:0015648">
    <property type="term" value="F:lipid-linked peptidoglycan transporter activity"/>
    <property type="evidence" value="ECO:0007669"/>
    <property type="project" value="UniProtKB-UniRule"/>
</dbReference>
<sequence>MEKVLLELMVLTFVIHLIDTLSYSVRLNSVKNGQFALSFSLFNLFVLVSRTANTFQAPLIGSIIGVSIFHGIDPINDMRKVILASTIGSLFGILLIPTFLRVFDVAVKRLETTGSIPSLVVEALHVSNIKRMMKSATRPTKTMLQRLRYREIPKRLLIINALVTGIYTVGVLAANYSAILVTEHQRIAAVGSSGMINGLATILLTLFIDPKSAMITDQALRGNRPYEDVKALVVLLIATKLIGTLLGQIMFLPAAKVIASFYGKY</sequence>
<comment type="similarity">
    <text evidence="1">Belongs to the Amj family.</text>
</comment>
<dbReference type="GO" id="GO:0005886">
    <property type="term" value="C:plasma membrane"/>
    <property type="evidence" value="ECO:0007669"/>
    <property type="project" value="UniProtKB-SubCell"/>
</dbReference>
<keyword evidence="1" id="KW-0133">Cell shape</keyword>
<evidence type="ECO:0000313" key="3">
    <source>
        <dbReference type="Proteomes" id="UP000198656"/>
    </source>
</evidence>
<dbReference type="OrthoDB" id="7888986at2"/>
<comment type="caution">
    <text evidence="1">Lacks conserved residue(s) required for the propagation of feature annotation.</text>
</comment>
<comment type="subcellular location">
    <subcellularLocation>
        <location evidence="1">Cell membrane</location>
        <topology evidence="1">Multi-pass membrane protein</topology>
    </subcellularLocation>
</comment>
<dbReference type="GO" id="GO:0008360">
    <property type="term" value="P:regulation of cell shape"/>
    <property type="evidence" value="ECO:0007669"/>
    <property type="project" value="UniProtKB-KW"/>
</dbReference>
<keyword evidence="1" id="KW-1133">Transmembrane helix</keyword>
<comment type="pathway">
    <text evidence="1">Cell wall biogenesis; peptidoglycan biosynthesis.</text>
</comment>
<feature type="transmembrane region" description="Helical" evidence="1">
    <location>
        <begin position="81"/>
        <end position="100"/>
    </location>
</feature>
<keyword evidence="1" id="KW-0472">Membrane</keyword>
<dbReference type="GO" id="GO:0009252">
    <property type="term" value="P:peptidoglycan biosynthetic process"/>
    <property type="evidence" value="ECO:0007669"/>
    <property type="project" value="UniProtKB-UniRule"/>
</dbReference>
<name>A0A1G8IPW7_9FIRM</name>
<dbReference type="HAMAP" id="MF_02077">
    <property type="entry name" value="Amj_flippase"/>
    <property type="match status" value="1"/>
</dbReference>
<dbReference type="RefSeq" id="WP_092335311.1">
    <property type="nucleotide sequence ID" value="NZ_FNCP01000029.1"/>
</dbReference>
<dbReference type="Proteomes" id="UP000198656">
    <property type="component" value="Unassembled WGS sequence"/>
</dbReference>
<dbReference type="UniPathway" id="UPA00219"/>
<feature type="transmembrane region" description="Helical" evidence="1">
    <location>
        <begin position="44"/>
        <end position="69"/>
    </location>
</feature>
<evidence type="ECO:0000313" key="2">
    <source>
        <dbReference type="EMBL" id="SDI20954.1"/>
    </source>
</evidence>
<dbReference type="InterPro" id="IPR021260">
    <property type="entry name" value="Amj"/>
</dbReference>
<dbReference type="AlphaFoldDB" id="A0A1G8IPW7"/>
<reference evidence="3" key="1">
    <citation type="submission" date="2016-10" db="EMBL/GenBank/DDBJ databases">
        <authorList>
            <person name="Varghese N."/>
            <person name="Submissions S."/>
        </authorList>
    </citation>
    <scope>NUCLEOTIDE SEQUENCE [LARGE SCALE GENOMIC DNA]</scope>
    <source>
        <strain evidence="3">DSM 8344</strain>
    </source>
</reference>
<dbReference type="STRING" id="1121419.SAMN05443529_12950"/>
<accession>A0A1G8IPW7</accession>
<dbReference type="EMBL" id="FNCP01000029">
    <property type="protein sequence ID" value="SDI20954.1"/>
    <property type="molecule type" value="Genomic_DNA"/>
</dbReference>
<comment type="function">
    <text evidence="1">Involved in peptidoglycan biosynthesis. Transports lipid-linked peptidoglycan precursors from the inner to the outer leaflet of the cytoplasmic membrane.</text>
</comment>
<feature type="transmembrane region" description="Helical" evidence="1">
    <location>
        <begin position="229"/>
        <end position="251"/>
    </location>
</feature>
<dbReference type="Pfam" id="PF10997">
    <property type="entry name" value="Amj"/>
    <property type="match status" value="1"/>
</dbReference>
<keyword evidence="1" id="KW-0961">Cell wall biogenesis/degradation</keyword>
<keyword evidence="1" id="KW-0813">Transport</keyword>
<feature type="transmembrane region" description="Helical" evidence="1">
    <location>
        <begin position="187"/>
        <end position="208"/>
    </location>
</feature>
<gene>
    <name evidence="1" type="primary">amj</name>
    <name evidence="2" type="ORF">SAMN05443529_12950</name>
</gene>
<keyword evidence="1" id="KW-0573">Peptidoglycan synthesis</keyword>
<keyword evidence="3" id="KW-1185">Reference proteome</keyword>
<dbReference type="GO" id="GO:0071555">
    <property type="term" value="P:cell wall organization"/>
    <property type="evidence" value="ECO:0007669"/>
    <property type="project" value="UniProtKB-KW"/>
</dbReference>
<proteinExistence type="inferred from homology"/>
<organism evidence="2 3">
    <name type="scientific">Desulfosporosinus hippei DSM 8344</name>
    <dbReference type="NCBI Taxonomy" id="1121419"/>
    <lineage>
        <taxon>Bacteria</taxon>
        <taxon>Bacillati</taxon>
        <taxon>Bacillota</taxon>
        <taxon>Clostridia</taxon>
        <taxon>Eubacteriales</taxon>
        <taxon>Desulfitobacteriaceae</taxon>
        <taxon>Desulfosporosinus</taxon>
    </lineage>
</organism>
<keyword evidence="1" id="KW-1003">Cell membrane</keyword>
<protein>
    <recommendedName>
        <fullName evidence="1">Lipid II flippase Amj</fullName>
    </recommendedName>
</protein>
<keyword evidence="1" id="KW-0812">Transmembrane</keyword>